<dbReference type="InterPro" id="IPR051796">
    <property type="entry name" value="ISF_SsuE-like"/>
</dbReference>
<gene>
    <name evidence="4" type="ORF">BUTYVIB_02389</name>
</gene>
<keyword evidence="1" id="KW-0285">Flavoprotein</keyword>
<dbReference type="GO" id="GO:0016491">
    <property type="term" value="F:oxidoreductase activity"/>
    <property type="evidence" value="ECO:0007669"/>
    <property type="project" value="UniProtKB-KW"/>
</dbReference>
<dbReference type="GeneID" id="98917506"/>
<name>D4S2R7_9FIRM</name>
<dbReference type="InterPro" id="IPR029039">
    <property type="entry name" value="Flavoprotein-like_sf"/>
</dbReference>
<dbReference type="PANTHER" id="PTHR43278:SF4">
    <property type="entry name" value="NAD(P)H-DEPENDENT FMN-CONTAINING OXIDOREDUCTASE YWQN-RELATED"/>
    <property type="match status" value="1"/>
</dbReference>
<dbReference type="EMBL" id="ABWN01000040">
    <property type="protein sequence ID" value="EFF67522.1"/>
    <property type="molecule type" value="Genomic_DNA"/>
</dbReference>
<dbReference type="Pfam" id="PF03358">
    <property type="entry name" value="FMN_red"/>
    <property type="match status" value="1"/>
</dbReference>
<evidence type="ECO:0000313" key="4">
    <source>
        <dbReference type="EMBL" id="EFF67522.1"/>
    </source>
</evidence>
<organism evidence="4 5">
    <name type="scientific">Eshraghiella crossota DSM 2876</name>
    <dbReference type="NCBI Taxonomy" id="511680"/>
    <lineage>
        <taxon>Bacteria</taxon>
        <taxon>Bacillati</taxon>
        <taxon>Bacillota</taxon>
        <taxon>Clostridia</taxon>
        <taxon>Lachnospirales</taxon>
        <taxon>Lachnospiraceae</taxon>
        <taxon>Eshraghiella</taxon>
    </lineage>
</organism>
<dbReference type="Proteomes" id="UP000006238">
    <property type="component" value="Unassembled WGS sequence"/>
</dbReference>
<dbReference type="RefSeq" id="WP_005604519.1">
    <property type="nucleotide sequence ID" value="NZ_GG663524.1"/>
</dbReference>
<keyword evidence="2" id="KW-0288">FMN</keyword>
<keyword evidence="4" id="KW-0560">Oxidoreductase</keyword>
<evidence type="ECO:0000313" key="5">
    <source>
        <dbReference type="Proteomes" id="UP000006238"/>
    </source>
</evidence>
<dbReference type="Gene3D" id="3.40.50.360">
    <property type="match status" value="1"/>
</dbReference>
<dbReference type="SUPFAM" id="SSF52218">
    <property type="entry name" value="Flavoproteins"/>
    <property type="match status" value="1"/>
</dbReference>
<dbReference type="EC" id="1.7.-.-" evidence="4"/>
<dbReference type="eggNOG" id="COG0655">
    <property type="taxonomic scope" value="Bacteria"/>
</dbReference>
<dbReference type="HOGENOM" id="CLU_050993_4_2_9"/>
<accession>D4S2R7</accession>
<feature type="domain" description="NADPH-dependent FMN reductase-like" evidence="3">
    <location>
        <begin position="7"/>
        <end position="140"/>
    </location>
</feature>
<reference evidence="4 5" key="1">
    <citation type="submission" date="2010-02" db="EMBL/GenBank/DDBJ databases">
        <authorList>
            <person name="Weinstock G."/>
            <person name="Sodergren E."/>
            <person name="Clifton S."/>
            <person name="Fulton L."/>
            <person name="Fulton B."/>
            <person name="Courtney L."/>
            <person name="Fronick C."/>
            <person name="Harrison M."/>
            <person name="Strong C."/>
            <person name="Farmer C."/>
            <person name="Delahaunty K."/>
            <person name="Markovic C."/>
            <person name="Hall O."/>
            <person name="Minx P."/>
            <person name="Tomlinson C."/>
            <person name="Mitreva M."/>
            <person name="Nelson J."/>
            <person name="Hou S."/>
            <person name="Wollam A."/>
            <person name="Pepin K.H."/>
            <person name="Johnson M."/>
            <person name="Bhonagiri V."/>
            <person name="Zhang X."/>
            <person name="Suruliraj S."/>
            <person name="Warren W."/>
            <person name="Chinwalla A."/>
            <person name="Mardis E.R."/>
            <person name="Wilson R.K."/>
        </authorList>
    </citation>
    <scope>NUCLEOTIDE SEQUENCE [LARGE SCALE GENOMIC DNA]</scope>
    <source>
        <strain evidence="4 5">DSM 2876</strain>
    </source>
</reference>
<evidence type="ECO:0000256" key="1">
    <source>
        <dbReference type="ARBA" id="ARBA00022630"/>
    </source>
</evidence>
<keyword evidence="5" id="KW-1185">Reference proteome</keyword>
<sequence>MKAEVKMKVLVMNCSPVRNGATAEIVNIVTACLEKKHDVKNICIDDYDIKFCKGCRTCHNTAKCVQNDDVDRIIEQYELADIVISVSPSYWADIPGQFKSFIDRCTPWCNTHEPHAKISSGKKGYVIALRTGPSMKECERIIASIEHFYGHMEIECCDSLSLCSVEYKEDLDCRKEEIIEFCSKIE</sequence>
<evidence type="ECO:0000256" key="2">
    <source>
        <dbReference type="ARBA" id="ARBA00022643"/>
    </source>
</evidence>
<dbReference type="AlphaFoldDB" id="D4S2R7"/>
<dbReference type="PANTHER" id="PTHR43278">
    <property type="entry name" value="NAD(P)H-DEPENDENT FMN-CONTAINING OXIDOREDUCTASE YWQN-RELATED"/>
    <property type="match status" value="1"/>
</dbReference>
<comment type="caution">
    <text evidence="4">The sequence shown here is derived from an EMBL/GenBank/DDBJ whole genome shotgun (WGS) entry which is preliminary data.</text>
</comment>
<evidence type="ECO:0000259" key="3">
    <source>
        <dbReference type="Pfam" id="PF03358"/>
    </source>
</evidence>
<dbReference type="InterPro" id="IPR005025">
    <property type="entry name" value="FMN_Rdtase-like_dom"/>
</dbReference>
<protein>
    <submittedName>
        <fullName evidence="4">Flavin reductase</fullName>
        <ecNumber evidence="4">1.7.-.-</ecNumber>
    </submittedName>
</protein>
<proteinExistence type="predicted"/>